<accession>A0ABM8G9E8</accession>
<protein>
    <submittedName>
        <fullName evidence="2">Uncharacterized protein</fullName>
    </submittedName>
</protein>
<organism evidence="2 3">
    <name type="scientific">Naasia aerilata</name>
    <dbReference type="NCBI Taxonomy" id="1162966"/>
    <lineage>
        <taxon>Bacteria</taxon>
        <taxon>Bacillati</taxon>
        <taxon>Actinomycetota</taxon>
        <taxon>Actinomycetes</taxon>
        <taxon>Micrococcales</taxon>
        <taxon>Microbacteriaceae</taxon>
        <taxon>Naasia</taxon>
    </lineage>
</organism>
<feature type="compositionally biased region" description="Basic and acidic residues" evidence="1">
    <location>
        <begin position="93"/>
        <end position="117"/>
    </location>
</feature>
<gene>
    <name evidence="2" type="ORF">GCM10025866_07340</name>
</gene>
<feature type="region of interest" description="Disordered" evidence="1">
    <location>
        <begin position="93"/>
        <end position="164"/>
    </location>
</feature>
<proteinExistence type="predicted"/>
<keyword evidence="3" id="KW-1185">Reference proteome</keyword>
<dbReference type="Proteomes" id="UP001321498">
    <property type="component" value="Chromosome"/>
</dbReference>
<evidence type="ECO:0000313" key="3">
    <source>
        <dbReference type="Proteomes" id="UP001321498"/>
    </source>
</evidence>
<evidence type="ECO:0000313" key="2">
    <source>
        <dbReference type="EMBL" id="BDZ44825.1"/>
    </source>
</evidence>
<feature type="compositionally biased region" description="Basic and acidic residues" evidence="1">
    <location>
        <begin position="135"/>
        <end position="145"/>
    </location>
</feature>
<feature type="compositionally biased region" description="Gly residues" evidence="1">
    <location>
        <begin position="155"/>
        <end position="164"/>
    </location>
</feature>
<evidence type="ECO:0000256" key="1">
    <source>
        <dbReference type="SAM" id="MobiDB-lite"/>
    </source>
</evidence>
<sequence length="164" mass="17573">MSEAHDDADAGSVDLGENGAQVLRCRRCHRRQAVAGLQREEEDSSVRPHLFRSRPEVRDFLGAEWEGAEADGDRRGPAEPFGVLRDAVGRPVEAHPQEGSRAGHERRGVGHGADRRRLCSRPAGCGRLSTGLTRAAREREGECHGRGAQPPADGCGRGGGTHGT</sequence>
<dbReference type="EMBL" id="AP027731">
    <property type="protein sequence ID" value="BDZ44825.1"/>
    <property type="molecule type" value="Genomic_DNA"/>
</dbReference>
<name>A0ABM8G9E8_9MICO</name>
<reference evidence="3" key="1">
    <citation type="journal article" date="2019" name="Int. J. Syst. Evol. Microbiol.">
        <title>The Global Catalogue of Microorganisms (GCM) 10K type strain sequencing project: providing services to taxonomists for standard genome sequencing and annotation.</title>
        <authorList>
            <consortium name="The Broad Institute Genomics Platform"/>
            <consortium name="The Broad Institute Genome Sequencing Center for Infectious Disease"/>
            <person name="Wu L."/>
            <person name="Ma J."/>
        </authorList>
    </citation>
    <scope>NUCLEOTIDE SEQUENCE [LARGE SCALE GENOMIC DNA]</scope>
    <source>
        <strain evidence="3">NBRC 108725</strain>
    </source>
</reference>